<feature type="region of interest" description="G3" evidence="7">
    <location>
        <begin position="59"/>
        <end position="62"/>
    </location>
</feature>
<keyword evidence="6" id="KW-1003">Cell membrane</keyword>
<evidence type="ECO:0000256" key="5">
    <source>
        <dbReference type="ARBA" id="ARBA00023134"/>
    </source>
</evidence>
<feature type="domain" description="Era-type G" evidence="10">
    <location>
        <begin position="4"/>
        <end position="171"/>
    </location>
</feature>
<comment type="similarity">
    <text evidence="1 6 7 8">Belongs to the TRAFAC class TrmE-Era-EngA-EngB-Septin-like GTPase superfamily. Era GTPase family.</text>
</comment>
<dbReference type="GO" id="GO:0003924">
    <property type="term" value="F:GTPase activity"/>
    <property type="evidence" value="ECO:0007669"/>
    <property type="project" value="UniProtKB-UniRule"/>
</dbReference>
<dbReference type="InterPro" id="IPR009019">
    <property type="entry name" value="KH_sf_prok-type"/>
</dbReference>
<feature type="region of interest" description="G2" evidence="7">
    <location>
        <begin position="38"/>
        <end position="42"/>
    </location>
</feature>
<dbReference type="Proteomes" id="UP000242881">
    <property type="component" value="Unassembled WGS sequence"/>
</dbReference>
<dbReference type="NCBIfam" id="NF000908">
    <property type="entry name" value="PRK00089.1"/>
    <property type="match status" value="1"/>
</dbReference>
<dbReference type="CDD" id="cd04163">
    <property type="entry name" value="Era"/>
    <property type="match status" value="1"/>
</dbReference>
<evidence type="ECO:0000256" key="3">
    <source>
        <dbReference type="ARBA" id="ARBA00022741"/>
    </source>
</evidence>
<dbReference type="InterPro" id="IPR006073">
    <property type="entry name" value="GTP-bd"/>
</dbReference>
<dbReference type="GO" id="GO:0005886">
    <property type="term" value="C:plasma membrane"/>
    <property type="evidence" value="ECO:0007669"/>
    <property type="project" value="UniProtKB-SubCell"/>
</dbReference>
<feature type="binding site" evidence="6">
    <location>
        <begin position="12"/>
        <end position="19"/>
    </location>
    <ligand>
        <name>GTP</name>
        <dbReference type="ChEBI" id="CHEBI:37565"/>
    </ligand>
</feature>
<dbReference type="PANTHER" id="PTHR42698:SF1">
    <property type="entry name" value="GTPASE ERA, MITOCHONDRIAL"/>
    <property type="match status" value="1"/>
</dbReference>
<comment type="subunit">
    <text evidence="6">Monomer.</text>
</comment>
<dbReference type="InterPro" id="IPR005662">
    <property type="entry name" value="GTPase_Era-like"/>
</dbReference>
<keyword evidence="3 6" id="KW-0547">Nucleotide-binding</keyword>
<dbReference type="GO" id="GO:0070181">
    <property type="term" value="F:small ribosomal subunit rRNA binding"/>
    <property type="evidence" value="ECO:0007669"/>
    <property type="project" value="UniProtKB-UniRule"/>
</dbReference>
<evidence type="ECO:0000256" key="7">
    <source>
        <dbReference type="PROSITE-ProRule" id="PRU01050"/>
    </source>
</evidence>
<name>A0A2J6WHF8_9BACT</name>
<evidence type="ECO:0000256" key="8">
    <source>
        <dbReference type="RuleBase" id="RU003761"/>
    </source>
</evidence>
<comment type="subcellular location">
    <subcellularLocation>
        <location evidence="6">Cytoplasm</location>
    </subcellularLocation>
    <subcellularLocation>
        <location evidence="6">Cell membrane</location>
        <topology evidence="6">Peripheral membrane protein</topology>
    </subcellularLocation>
</comment>
<evidence type="ECO:0000256" key="6">
    <source>
        <dbReference type="HAMAP-Rule" id="MF_00367"/>
    </source>
</evidence>
<evidence type="ECO:0000256" key="1">
    <source>
        <dbReference type="ARBA" id="ARBA00007921"/>
    </source>
</evidence>
<dbReference type="Pfam" id="PF07650">
    <property type="entry name" value="KH_2"/>
    <property type="match status" value="1"/>
</dbReference>
<dbReference type="CDD" id="cd22534">
    <property type="entry name" value="KH-II_Era"/>
    <property type="match status" value="1"/>
</dbReference>
<keyword evidence="6" id="KW-0472">Membrane</keyword>
<feature type="region of interest" description="G4" evidence="7">
    <location>
        <begin position="121"/>
        <end position="124"/>
    </location>
</feature>
<dbReference type="GO" id="GO:0005525">
    <property type="term" value="F:GTP binding"/>
    <property type="evidence" value="ECO:0007669"/>
    <property type="project" value="UniProtKB-UniRule"/>
</dbReference>
<feature type="binding site" evidence="6">
    <location>
        <begin position="59"/>
        <end position="63"/>
    </location>
    <ligand>
        <name>GTP</name>
        <dbReference type="ChEBI" id="CHEBI:37565"/>
    </ligand>
</feature>
<keyword evidence="6" id="KW-0699">rRNA-binding</keyword>
<sequence>MSFKTGFVGIIGRPNAGKSTLLNAILGEKVSIISSKPNTTRTQIRGIYNSNDSQIIFIDTPGIHNAKDNINRLMVEKAFETIKMVDIVYFLVEPGEKKGPEYKQILELIKNEPIKKFLVITKIDVFEKKLVYDTARNVFNDYQFDQVIPISSLKNINIDKLIEVTKELLPDGDPIYPQDEIVDISEKFLIAEFIREQIFETLKDEVPYDTFVECELIEDKSENLMYISASIYTKRGSQKAIILGKRGSSIKKIGQKARIELEKFFGVKIFLDLFVKIKEDWQNRDEFLKLQGLL</sequence>
<dbReference type="NCBIfam" id="TIGR00436">
    <property type="entry name" value="era"/>
    <property type="match status" value="1"/>
</dbReference>
<feature type="binding site" evidence="6">
    <location>
        <begin position="121"/>
        <end position="124"/>
    </location>
    <ligand>
        <name>GTP</name>
        <dbReference type="ChEBI" id="CHEBI:37565"/>
    </ligand>
</feature>
<feature type="region of interest" description="G1" evidence="7">
    <location>
        <begin position="12"/>
        <end position="19"/>
    </location>
</feature>
<dbReference type="SUPFAM" id="SSF54814">
    <property type="entry name" value="Prokaryotic type KH domain (KH-domain type II)"/>
    <property type="match status" value="1"/>
</dbReference>
<dbReference type="Gene3D" id="3.30.300.20">
    <property type="match status" value="1"/>
</dbReference>
<dbReference type="GO" id="GO:0005829">
    <property type="term" value="C:cytosol"/>
    <property type="evidence" value="ECO:0007669"/>
    <property type="project" value="TreeGrafter"/>
</dbReference>
<dbReference type="Pfam" id="PF01926">
    <property type="entry name" value="MMR_HSR1"/>
    <property type="match status" value="1"/>
</dbReference>
<dbReference type="InterPro" id="IPR004044">
    <property type="entry name" value="KH_dom_type_2"/>
</dbReference>
<reference evidence="11 12" key="1">
    <citation type="submission" date="2018-01" db="EMBL/GenBank/DDBJ databases">
        <title>Metagenomic assembled genomes from two thermal pools in the Uzon Caldera, Kamchatka, Russia.</title>
        <authorList>
            <person name="Wilkins L."/>
            <person name="Ettinger C."/>
        </authorList>
    </citation>
    <scope>NUCLEOTIDE SEQUENCE [LARGE SCALE GENOMIC DNA]</scope>
    <source>
        <strain evidence="11">ZAV-05</strain>
    </source>
</reference>
<comment type="function">
    <text evidence="6">An essential GTPase that binds both GDP and GTP, with rapid nucleotide exchange. Plays a role in 16S rRNA processing and 30S ribosomal subunit biogenesis and possibly also in cell cycle regulation and energy metabolism.</text>
</comment>
<protein>
    <recommendedName>
        <fullName evidence="2 6">GTPase Era</fullName>
    </recommendedName>
</protein>
<dbReference type="PROSITE" id="PS51713">
    <property type="entry name" value="G_ERA"/>
    <property type="match status" value="1"/>
</dbReference>
<dbReference type="PROSITE" id="PS50823">
    <property type="entry name" value="KH_TYPE_2"/>
    <property type="match status" value="1"/>
</dbReference>
<keyword evidence="6" id="KW-0963">Cytoplasm</keyword>
<keyword evidence="6" id="KW-0690">Ribosome biogenesis</keyword>
<dbReference type="SUPFAM" id="SSF52540">
    <property type="entry name" value="P-loop containing nucleoside triphosphate hydrolases"/>
    <property type="match status" value="1"/>
</dbReference>
<dbReference type="GO" id="GO:0000028">
    <property type="term" value="P:ribosomal small subunit assembly"/>
    <property type="evidence" value="ECO:0007669"/>
    <property type="project" value="TreeGrafter"/>
</dbReference>
<dbReference type="InterPro" id="IPR030388">
    <property type="entry name" value="G_ERA_dom"/>
</dbReference>
<dbReference type="InterPro" id="IPR027417">
    <property type="entry name" value="P-loop_NTPase"/>
</dbReference>
<keyword evidence="4 6" id="KW-0694">RNA-binding</keyword>
<dbReference type="EMBL" id="PNIN01000062">
    <property type="protein sequence ID" value="PMP69834.1"/>
    <property type="molecule type" value="Genomic_DNA"/>
</dbReference>
<dbReference type="AlphaFoldDB" id="A0A2J6WHF8"/>
<organism evidence="11 12">
    <name type="scientific">Calditerrivibrio nitroreducens</name>
    <dbReference type="NCBI Taxonomy" id="477976"/>
    <lineage>
        <taxon>Bacteria</taxon>
        <taxon>Pseudomonadati</taxon>
        <taxon>Deferribacterota</taxon>
        <taxon>Deferribacteres</taxon>
        <taxon>Deferribacterales</taxon>
        <taxon>Calditerrivibrionaceae</taxon>
    </lineage>
</organism>
<dbReference type="GO" id="GO:0043024">
    <property type="term" value="F:ribosomal small subunit binding"/>
    <property type="evidence" value="ECO:0007669"/>
    <property type="project" value="TreeGrafter"/>
</dbReference>
<feature type="domain" description="KH type-2" evidence="9">
    <location>
        <begin position="194"/>
        <end position="279"/>
    </location>
</feature>
<dbReference type="NCBIfam" id="TIGR00231">
    <property type="entry name" value="small_GTP"/>
    <property type="match status" value="1"/>
</dbReference>
<evidence type="ECO:0000256" key="4">
    <source>
        <dbReference type="ARBA" id="ARBA00022884"/>
    </source>
</evidence>
<keyword evidence="5 6" id="KW-0342">GTP-binding</keyword>
<dbReference type="Gene3D" id="3.40.50.300">
    <property type="entry name" value="P-loop containing nucleotide triphosphate hydrolases"/>
    <property type="match status" value="1"/>
</dbReference>
<evidence type="ECO:0000259" key="9">
    <source>
        <dbReference type="PROSITE" id="PS50823"/>
    </source>
</evidence>
<evidence type="ECO:0000313" key="12">
    <source>
        <dbReference type="Proteomes" id="UP000242881"/>
    </source>
</evidence>
<comment type="caution">
    <text evidence="11">The sequence shown here is derived from an EMBL/GenBank/DDBJ whole genome shotgun (WGS) entry which is preliminary data.</text>
</comment>
<dbReference type="PANTHER" id="PTHR42698">
    <property type="entry name" value="GTPASE ERA"/>
    <property type="match status" value="1"/>
</dbReference>
<evidence type="ECO:0000313" key="11">
    <source>
        <dbReference type="EMBL" id="PMP69834.1"/>
    </source>
</evidence>
<accession>A0A2J6WHF8</accession>
<dbReference type="RefSeq" id="WP_424605578.1">
    <property type="nucleotide sequence ID" value="NZ_JBNAVA010000005.1"/>
</dbReference>
<dbReference type="InterPro" id="IPR015946">
    <property type="entry name" value="KH_dom-like_a/b"/>
</dbReference>
<proteinExistence type="inferred from homology"/>
<gene>
    <name evidence="6" type="primary">era</name>
    <name evidence="11" type="ORF">C0187_06255</name>
</gene>
<feature type="region of interest" description="G5" evidence="7">
    <location>
        <begin position="150"/>
        <end position="152"/>
    </location>
</feature>
<dbReference type="HAMAP" id="MF_00367">
    <property type="entry name" value="GTPase_Era"/>
    <property type="match status" value="1"/>
</dbReference>
<evidence type="ECO:0000259" key="10">
    <source>
        <dbReference type="PROSITE" id="PS51713"/>
    </source>
</evidence>
<evidence type="ECO:0000256" key="2">
    <source>
        <dbReference type="ARBA" id="ARBA00020484"/>
    </source>
</evidence>
<dbReference type="InterPro" id="IPR005225">
    <property type="entry name" value="Small_GTP-bd"/>
</dbReference>